<dbReference type="AlphaFoldDB" id="A0AB39VUY8"/>
<evidence type="ECO:0000256" key="2">
    <source>
        <dbReference type="ARBA" id="ARBA00004429"/>
    </source>
</evidence>
<comment type="similarity">
    <text evidence="3">Belongs to the LptF/LptG family.</text>
</comment>
<dbReference type="InterPro" id="IPR005495">
    <property type="entry name" value="LptG/LptF_permease"/>
</dbReference>
<keyword evidence="9 12" id="KW-1133">Transmembrane helix</keyword>
<keyword evidence="10 12" id="KW-0472">Membrane</keyword>
<feature type="transmembrane region" description="Helical" evidence="12">
    <location>
        <begin position="325"/>
        <end position="345"/>
    </location>
</feature>
<sequence>MHLIERYIMGETRRLVMIIVGFLIFIFASYSAQRYLTDAANGTLALEAVFYIVFFKVLIALEMLLPVGLYVSVAVALGQLYHDSEITAISAGGASPLKLYKAILYLAIPLGILVTILSMYGRPWAYAKIYELRDQSQSELDVSHLQANKFNLNDNGRMVLARHIDSASNNLTDALIFAPNGDKTYLFRAQTVNVIDPSPTNPSVMLHSGTAYHLDHKGKDDSQQIYNNFNLHFKPMAQSADNKSKSASMAALTHSTDPADKAELQWRESRGVTAILMAMLAVSLSRTRPRQGRFAKLLPLAVLFTAIFYGGNICRTLVANNTLPVIPGVWLVPIIMFIGLLILIARESSLLQKLSR</sequence>
<dbReference type="InterPro" id="IPR030922">
    <property type="entry name" value="LptF"/>
</dbReference>
<evidence type="ECO:0000256" key="8">
    <source>
        <dbReference type="ARBA" id="ARBA00022692"/>
    </source>
</evidence>
<comment type="subunit">
    <text evidence="11">Component of the lipopolysaccharide transport and assembly complex. The LptBFG transporter is composed of two ATP-binding proteins (LptB) and two transmembrane proteins (LptF and LptG).</text>
</comment>
<feature type="transmembrane region" description="Helical" evidence="12">
    <location>
        <begin position="294"/>
        <end position="313"/>
    </location>
</feature>
<feature type="transmembrane region" description="Helical" evidence="12">
    <location>
        <begin position="15"/>
        <end position="33"/>
    </location>
</feature>
<evidence type="ECO:0000256" key="6">
    <source>
        <dbReference type="ARBA" id="ARBA00022475"/>
    </source>
</evidence>
<evidence type="ECO:0000256" key="7">
    <source>
        <dbReference type="ARBA" id="ARBA00022519"/>
    </source>
</evidence>
<dbReference type="PANTHER" id="PTHR33529">
    <property type="entry name" value="SLR0882 PROTEIN-RELATED"/>
    <property type="match status" value="1"/>
</dbReference>
<proteinExistence type="inferred from homology"/>
<keyword evidence="5" id="KW-0813">Transport</keyword>
<dbReference type="RefSeq" id="WP_009638119.1">
    <property type="nucleotide sequence ID" value="NZ_CP165628.1"/>
</dbReference>
<reference evidence="13" key="1">
    <citation type="submission" date="2024-07" db="EMBL/GenBank/DDBJ databases">
        <authorList>
            <person name="Biller S.J."/>
        </authorList>
    </citation>
    <scope>NUCLEOTIDE SEQUENCE</scope>
    <source>
        <strain evidence="13">WC2420</strain>
    </source>
</reference>
<evidence type="ECO:0000256" key="10">
    <source>
        <dbReference type="ARBA" id="ARBA00023136"/>
    </source>
</evidence>
<evidence type="ECO:0000256" key="4">
    <source>
        <dbReference type="ARBA" id="ARBA00014213"/>
    </source>
</evidence>
<keyword evidence="7" id="KW-0997">Cell inner membrane</keyword>
<feature type="transmembrane region" description="Helical" evidence="12">
    <location>
        <begin position="102"/>
        <end position="120"/>
    </location>
</feature>
<comment type="subcellular location">
    <subcellularLocation>
        <location evidence="2">Cell inner membrane</location>
        <topology evidence="2">Multi-pass membrane protein</topology>
    </subcellularLocation>
</comment>
<dbReference type="GO" id="GO:0043190">
    <property type="term" value="C:ATP-binding cassette (ABC) transporter complex"/>
    <property type="evidence" value="ECO:0007669"/>
    <property type="project" value="InterPro"/>
</dbReference>
<evidence type="ECO:0000256" key="12">
    <source>
        <dbReference type="SAM" id="Phobius"/>
    </source>
</evidence>
<gene>
    <name evidence="13" type="primary">lptF</name>
    <name evidence="13" type="ORF">AB3G37_05865</name>
</gene>
<comment type="function">
    <text evidence="1">Part of the ABC transporter complex LptBFG involved in the translocation of lipopolysaccharide (LPS) from the inner membrane to the outer membrane.</text>
</comment>
<organism evidence="13">
    <name type="scientific">Rouxiella sp. WC2420</name>
    <dbReference type="NCBI Taxonomy" id="3234145"/>
    <lineage>
        <taxon>Bacteria</taxon>
        <taxon>Pseudomonadati</taxon>
        <taxon>Pseudomonadota</taxon>
        <taxon>Gammaproteobacteria</taxon>
        <taxon>Enterobacterales</taxon>
        <taxon>Yersiniaceae</taxon>
        <taxon>Rouxiella</taxon>
    </lineage>
</organism>
<dbReference type="GO" id="GO:0015920">
    <property type="term" value="P:lipopolysaccharide transport"/>
    <property type="evidence" value="ECO:0007669"/>
    <property type="project" value="TreeGrafter"/>
</dbReference>
<protein>
    <recommendedName>
        <fullName evidence="4">Lipopolysaccharide export system permease protein LptF</fullName>
    </recommendedName>
</protein>
<dbReference type="Pfam" id="PF03739">
    <property type="entry name" value="LptF_LptG"/>
    <property type="match status" value="1"/>
</dbReference>
<dbReference type="PANTHER" id="PTHR33529:SF7">
    <property type="entry name" value="LIPOPOLYSACCHARIDE EXPORT SYSTEM PERMEASE PROTEIN LPTF"/>
    <property type="match status" value="1"/>
</dbReference>
<dbReference type="GO" id="GO:0055085">
    <property type="term" value="P:transmembrane transport"/>
    <property type="evidence" value="ECO:0007669"/>
    <property type="project" value="InterPro"/>
</dbReference>
<evidence type="ECO:0000256" key="3">
    <source>
        <dbReference type="ARBA" id="ARBA00007725"/>
    </source>
</evidence>
<dbReference type="EMBL" id="CP165628">
    <property type="protein sequence ID" value="XDU73623.1"/>
    <property type="molecule type" value="Genomic_DNA"/>
</dbReference>
<dbReference type="NCBIfam" id="TIGR04407">
    <property type="entry name" value="LptF_YjgP"/>
    <property type="match status" value="1"/>
</dbReference>
<evidence type="ECO:0000256" key="11">
    <source>
        <dbReference type="ARBA" id="ARBA00026081"/>
    </source>
</evidence>
<evidence type="ECO:0000256" key="1">
    <source>
        <dbReference type="ARBA" id="ARBA00002265"/>
    </source>
</evidence>
<name>A0AB39VUY8_9GAMM</name>
<keyword evidence="8 12" id="KW-0812">Transmembrane</keyword>
<keyword evidence="6" id="KW-1003">Cell membrane</keyword>
<evidence type="ECO:0000313" key="13">
    <source>
        <dbReference type="EMBL" id="XDU73623.1"/>
    </source>
</evidence>
<evidence type="ECO:0000256" key="5">
    <source>
        <dbReference type="ARBA" id="ARBA00022448"/>
    </source>
</evidence>
<accession>A0AB39VUY8</accession>
<evidence type="ECO:0000256" key="9">
    <source>
        <dbReference type="ARBA" id="ARBA00022989"/>
    </source>
</evidence>